<dbReference type="Proteomes" id="UP000266091">
    <property type="component" value="Unassembled WGS sequence"/>
</dbReference>
<accession>A0A388SEG2</accession>
<keyword evidence="3" id="KW-1185">Reference proteome</keyword>
<evidence type="ECO:0000313" key="2">
    <source>
        <dbReference type="EMBL" id="GBO94678.1"/>
    </source>
</evidence>
<organism evidence="2 3">
    <name type="scientific">Mesosutterella multiformis</name>
    <dbReference type="NCBI Taxonomy" id="2259133"/>
    <lineage>
        <taxon>Bacteria</taxon>
        <taxon>Pseudomonadati</taxon>
        <taxon>Pseudomonadota</taxon>
        <taxon>Betaproteobacteria</taxon>
        <taxon>Burkholderiales</taxon>
        <taxon>Sutterellaceae</taxon>
        <taxon>Mesosutterella</taxon>
    </lineage>
</organism>
<reference evidence="2 3" key="1">
    <citation type="journal article" date="2018" name="Int. J. Syst. Evol. Microbiol.">
        <title>Mesosutterella multiformis gen. nov., sp. nov., a member of the family Sutterellaceae and Sutterella megalosphaeroides sp. nov., isolated from human faeces.</title>
        <authorList>
            <person name="Sakamoto M."/>
            <person name="Ikeyama N."/>
            <person name="Kunihiro T."/>
            <person name="Iino T."/>
            <person name="Yuki M."/>
            <person name="Ohkuma M."/>
        </authorList>
    </citation>
    <scope>NUCLEOTIDE SEQUENCE [LARGE SCALE GENOMIC DNA]</scope>
    <source>
        <strain evidence="2 3">4NBBH2</strain>
    </source>
</reference>
<gene>
    <name evidence="2" type="ORF">MESMUL_20320</name>
</gene>
<evidence type="ECO:0000313" key="3">
    <source>
        <dbReference type="Proteomes" id="UP000266091"/>
    </source>
</evidence>
<dbReference type="AntiFam" id="ANF00095">
    <property type="entry name" value="Shadow ORF (opposite ABC transporters)"/>
</dbReference>
<dbReference type="EMBL" id="BGZJ01000002">
    <property type="protein sequence ID" value="GBO94678.1"/>
    <property type="molecule type" value="Genomic_DNA"/>
</dbReference>
<sequence length="61" mass="6895">MILEHHGNAALMRREKKVSMGIREQAVSESQKPFRRSDQTGNQLRKRGLPRAALPHDSGDT</sequence>
<proteinExistence type="predicted"/>
<name>A0A388SEG2_9BURK</name>
<comment type="caution">
    <text evidence="2">The sequence shown here is derived from an EMBL/GenBank/DDBJ whole genome shotgun (WGS) entry which is preliminary data.</text>
</comment>
<protein>
    <submittedName>
        <fullName evidence="2">Uncharacterized protein</fullName>
    </submittedName>
</protein>
<feature type="region of interest" description="Disordered" evidence="1">
    <location>
        <begin position="1"/>
        <end position="61"/>
    </location>
</feature>
<dbReference type="AlphaFoldDB" id="A0A388SEG2"/>
<evidence type="ECO:0000256" key="1">
    <source>
        <dbReference type="SAM" id="MobiDB-lite"/>
    </source>
</evidence>